<reference evidence="2" key="1">
    <citation type="submission" date="2022-08" db="EMBL/GenBank/DDBJ databases">
        <authorList>
            <consortium name="DOE Joint Genome Institute"/>
            <person name="Min B."/>
            <person name="Riley R."/>
            <person name="Sierra-Patev S."/>
            <person name="Naranjo-Ortiz M."/>
            <person name="Looney B."/>
            <person name="Konkel Z."/>
            <person name="Slot J.C."/>
            <person name="Sakamoto Y."/>
            <person name="Steenwyk J.L."/>
            <person name="Rokas A."/>
            <person name="Carro J."/>
            <person name="Camarero S."/>
            <person name="Ferreira P."/>
            <person name="Molpeceres G."/>
            <person name="Ruiz-Duenas F.J."/>
            <person name="Serrano A."/>
            <person name="Henrissat B."/>
            <person name="Drula E."/>
            <person name="Hughes K.W."/>
            <person name="Mata J.L."/>
            <person name="Ishikawa N.K."/>
            <person name="Vargas-Isla R."/>
            <person name="Ushijima S."/>
            <person name="Smith C.A."/>
            <person name="Ahrendt S."/>
            <person name="Andreopoulos W."/>
            <person name="He G."/>
            <person name="Labutti K."/>
            <person name="Lipzen A."/>
            <person name="Ng V."/>
            <person name="Sandor L."/>
            <person name="Barry K."/>
            <person name="Martinez A.T."/>
            <person name="Xiao Y."/>
            <person name="Gibbons J.G."/>
            <person name="Terashima K."/>
            <person name="Hibbett D.S."/>
            <person name="Grigoriev I.V."/>
        </authorList>
    </citation>
    <scope>NUCLEOTIDE SEQUENCE</scope>
    <source>
        <strain evidence="2">TFB9207</strain>
    </source>
</reference>
<keyword evidence="3" id="KW-1185">Reference proteome</keyword>
<organism evidence="2 3">
    <name type="scientific">Lentinula raphanica</name>
    <dbReference type="NCBI Taxonomy" id="153919"/>
    <lineage>
        <taxon>Eukaryota</taxon>
        <taxon>Fungi</taxon>
        <taxon>Dikarya</taxon>
        <taxon>Basidiomycota</taxon>
        <taxon>Agaricomycotina</taxon>
        <taxon>Agaricomycetes</taxon>
        <taxon>Agaricomycetidae</taxon>
        <taxon>Agaricales</taxon>
        <taxon>Marasmiineae</taxon>
        <taxon>Omphalotaceae</taxon>
        <taxon>Lentinula</taxon>
    </lineage>
</organism>
<feature type="region of interest" description="Disordered" evidence="1">
    <location>
        <begin position="120"/>
        <end position="155"/>
    </location>
</feature>
<proteinExistence type="predicted"/>
<accession>A0AA38P2M0</accession>
<evidence type="ECO:0000313" key="3">
    <source>
        <dbReference type="Proteomes" id="UP001163846"/>
    </source>
</evidence>
<dbReference type="AlphaFoldDB" id="A0AA38P2M0"/>
<protein>
    <submittedName>
        <fullName evidence="2">Uncharacterized protein</fullName>
    </submittedName>
</protein>
<gene>
    <name evidence="2" type="ORF">F5878DRAFT_628680</name>
</gene>
<feature type="compositionally biased region" description="Polar residues" evidence="1">
    <location>
        <begin position="345"/>
        <end position="354"/>
    </location>
</feature>
<name>A0AA38P2M0_9AGAR</name>
<feature type="region of interest" description="Disordered" evidence="1">
    <location>
        <begin position="1"/>
        <end position="24"/>
    </location>
</feature>
<feature type="compositionally biased region" description="Polar residues" evidence="1">
    <location>
        <begin position="121"/>
        <end position="138"/>
    </location>
</feature>
<comment type="caution">
    <text evidence="2">The sequence shown here is derived from an EMBL/GenBank/DDBJ whole genome shotgun (WGS) entry which is preliminary data.</text>
</comment>
<feature type="region of interest" description="Disordered" evidence="1">
    <location>
        <begin position="337"/>
        <end position="364"/>
    </location>
</feature>
<evidence type="ECO:0000313" key="2">
    <source>
        <dbReference type="EMBL" id="KAJ3835173.1"/>
    </source>
</evidence>
<dbReference type="EMBL" id="MU806439">
    <property type="protein sequence ID" value="KAJ3835173.1"/>
    <property type="molecule type" value="Genomic_DNA"/>
</dbReference>
<evidence type="ECO:0000256" key="1">
    <source>
        <dbReference type="SAM" id="MobiDB-lite"/>
    </source>
</evidence>
<sequence length="364" mass="42355">MMPDASISQPTPSYYHDPSFQRSGRIHRTHTDANKANIAKMSWRSKLIFNSEVEGRNEERRARRLIRDDVSDVESFLSFDEEEVFKEMQKNSSYWDDFKKFLPTSLQTLFSRRMLQKTGPIDQSSINNPAAPVTSATPVTRRPKPDFTPLNRDDMNSRHLPSFPSQLFQLADHDFLIPLSWFTTKNQRWLASNMHTFKFLPLTHIASDLCVLDTEDVSEKMELSLDAGPSKDEDLCYSEWRTAIDNLLQFEVAVYQNEGAARPVFLAEHSRFFDKPDAEESFPFWIGMETRLRREHYLYRVAFDRMTYVTDYSHCYKAWKDSMDTCPTGRVPSSVSFPDSRYQPYPNSSKTARSSGCRYTDNSE</sequence>
<feature type="compositionally biased region" description="Polar residues" evidence="1">
    <location>
        <begin position="1"/>
        <end position="12"/>
    </location>
</feature>
<dbReference type="Proteomes" id="UP001163846">
    <property type="component" value="Unassembled WGS sequence"/>
</dbReference>